<organism evidence="12 13">
    <name type="scientific">Naganishia liquefaciens</name>
    <dbReference type="NCBI Taxonomy" id="104408"/>
    <lineage>
        <taxon>Eukaryota</taxon>
        <taxon>Fungi</taxon>
        <taxon>Dikarya</taxon>
        <taxon>Basidiomycota</taxon>
        <taxon>Agaricomycotina</taxon>
        <taxon>Tremellomycetes</taxon>
        <taxon>Filobasidiales</taxon>
        <taxon>Filobasidiaceae</taxon>
        <taxon>Naganishia</taxon>
    </lineage>
</organism>
<keyword evidence="8" id="KW-0131">Cell cycle</keyword>
<feature type="region of interest" description="Disordered" evidence="11">
    <location>
        <begin position="1"/>
        <end position="20"/>
    </location>
</feature>
<evidence type="ECO:0000256" key="5">
    <source>
        <dbReference type="ARBA" id="ARBA00022776"/>
    </source>
</evidence>
<dbReference type="PANTHER" id="PTHR15459:SF3">
    <property type="entry name" value="POLYAMINE-MODULATED FACTOR 1"/>
    <property type="match status" value="1"/>
</dbReference>
<keyword evidence="13" id="KW-1185">Reference proteome</keyword>
<keyword evidence="4" id="KW-0132">Cell division</keyword>
<evidence type="ECO:0000256" key="3">
    <source>
        <dbReference type="ARBA" id="ARBA00022454"/>
    </source>
</evidence>
<dbReference type="AlphaFoldDB" id="A0A8H3YH88"/>
<evidence type="ECO:0000256" key="10">
    <source>
        <dbReference type="SAM" id="Coils"/>
    </source>
</evidence>
<dbReference type="EMBL" id="BLZA01000049">
    <property type="protein sequence ID" value="GHJ89695.1"/>
    <property type="molecule type" value="Genomic_DNA"/>
</dbReference>
<accession>A0A8H3YH88</accession>
<keyword evidence="6" id="KW-0995">Kinetochore</keyword>
<name>A0A8H3YH88_9TREE</name>
<evidence type="ECO:0000313" key="12">
    <source>
        <dbReference type="EMBL" id="GHJ89695.1"/>
    </source>
</evidence>
<evidence type="ECO:0000256" key="2">
    <source>
        <dbReference type="ARBA" id="ARBA00004629"/>
    </source>
</evidence>
<keyword evidence="5" id="KW-0498">Mitosis</keyword>
<dbReference type="OrthoDB" id="18453at2759"/>
<evidence type="ECO:0000256" key="9">
    <source>
        <dbReference type="ARBA" id="ARBA00023328"/>
    </source>
</evidence>
<comment type="caution">
    <text evidence="12">The sequence shown here is derived from an EMBL/GenBank/DDBJ whole genome shotgun (WGS) entry which is preliminary data.</text>
</comment>
<keyword evidence="10" id="KW-0175">Coiled coil</keyword>
<evidence type="ECO:0000256" key="1">
    <source>
        <dbReference type="ARBA" id="ARBA00004123"/>
    </source>
</evidence>
<dbReference type="GO" id="GO:0051301">
    <property type="term" value="P:cell division"/>
    <property type="evidence" value="ECO:0007669"/>
    <property type="project" value="UniProtKB-KW"/>
</dbReference>
<dbReference type="Pfam" id="PF03980">
    <property type="entry name" value="Nnf1"/>
    <property type="match status" value="1"/>
</dbReference>
<comment type="subcellular location">
    <subcellularLocation>
        <location evidence="2">Chromosome</location>
        <location evidence="2">Centromere</location>
        <location evidence="2">Kinetochore</location>
    </subcellularLocation>
    <subcellularLocation>
        <location evidence="1">Nucleus</location>
    </subcellularLocation>
</comment>
<evidence type="ECO:0000256" key="11">
    <source>
        <dbReference type="SAM" id="MobiDB-lite"/>
    </source>
</evidence>
<sequence length="228" mass="26361">MSEPQPIAMAEEPSTGQTVETAEEEYGRNYELLMQALEVAVRKGANKWTAKDFKGCFPTISSSSEERSRVFDEIWARTAANMREMVMKQAQQLLEHYNTGPALLQFHHTIQKAREAKKEDEVNGWPERLRADAWRPDLTPQALMAAHNLPQYDAVFERLRTEYLELTKESQTLYEEVKRKQDLVKQLEQEIGTASQQLEDTVQALETHPTDEMHLWMEQVHTTVPDKS</sequence>
<evidence type="ECO:0000313" key="13">
    <source>
        <dbReference type="Proteomes" id="UP000620104"/>
    </source>
</evidence>
<evidence type="ECO:0000256" key="4">
    <source>
        <dbReference type="ARBA" id="ARBA00022618"/>
    </source>
</evidence>
<gene>
    <name evidence="12" type="ORF">NliqN6_6097</name>
</gene>
<dbReference type="InterPro" id="IPR007128">
    <property type="entry name" value="PMF1/Nnf1"/>
</dbReference>
<reference evidence="12" key="1">
    <citation type="submission" date="2020-07" db="EMBL/GenBank/DDBJ databases">
        <title>Draft Genome Sequence of a Deep-Sea Yeast, Naganishia (Cryptococcus) liquefaciens strain N6.</title>
        <authorList>
            <person name="Han Y.W."/>
            <person name="Kajitani R."/>
            <person name="Morimoto H."/>
            <person name="Parhat M."/>
            <person name="Tsubouchi H."/>
            <person name="Bakenova O."/>
            <person name="Ogata M."/>
            <person name="Argunhan B."/>
            <person name="Aoki R."/>
            <person name="Kajiwara S."/>
            <person name="Itoh T."/>
            <person name="Iwasaki H."/>
        </authorList>
    </citation>
    <scope>NUCLEOTIDE SEQUENCE</scope>
    <source>
        <strain evidence="12">N6</strain>
    </source>
</reference>
<keyword evidence="3" id="KW-0158">Chromosome</keyword>
<dbReference type="GO" id="GO:0000444">
    <property type="term" value="C:MIS12/MIND type complex"/>
    <property type="evidence" value="ECO:0007669"/>
    <property type="project" value="InterPro"/>
</dbReference>
<proteinExistence type="predicted"/>
<evidence type="ECO:0000256" key="6">
    <source>
        <dbReference type="ARBA" id="ARBA00022838"/>
    </source>
</evidence>
<feature type="coiled-coil region" evidence="10">
    <location>
        <begin position="156"/>
        <end position="204"/>
    </location>
</feature>
<keyword evidence="9" id="KW-0137">Centromere</keyword>
<protein>
    <submittedName>
        <fullName evidence="12">Uncharacterized protein</fullName>
    </submittedName>
</protein>
<dbReference type="GO" id="GO:0007059">
    <property type="term" value="P:chromosome segregation"/>
    <property type="evidence" value="ECO:0007669"/>
    <property type="project" value="TreeGrafter"/>
</dbReference>
<evidence type="ECO:0000256" key="7">
    <source>
        <dbReference type="ARBA" id="ARBA00023242"/>
    </source>
</evidence>
<dbReference type="PANTHER" id="PTHR15459">
    <property type="entry name" value="POLYAMINE-MODULATED FACTOR 1"/>
    <property type="match status" value="1"/>
</dbReference>
<dbReference type="Proteomes" id="UP000620104">
    <property type="component" value="Unassembled WGS sequence"/>
</dbReference>
<evidence type="ECO:0000256" key="8">
    <source>
        <dbReference type="ARBA" id="ARBA00023306"/>
    </source>
</evidence>
<dbReference type="GO" id="GO:0005634">
    <property type="term" value="C:nucleus"/>
    <property type="evidence" value="ECO:0007669"/>
    <property type="project" value="UniProtKB-SubCell"/>
</dbReference>
<keyword evidence="7" id="KW-0539">Nucleus</keyword>